<dbReference type="InterPro" id="IPR011990">
    <property type="entry name" value="TPR-like_helical_dom_sf"/>
</dbReference>
<dbReference type="Pfam" id="PF21545">
    <property type="entry name" value="T7SS_EccA1_N"/>
    <property type="match status" value="1"/>
</dbReference>
<name>A0A4S8NVK2_9ACTN</name>
<evidence type="ECO:0000256" key="1">
    <source>
        <dbReference type="ARBA" id="ARBA00010378"/>
    </source>
</evidence>
<dbReference type="Pfam" id="PF00004">
    <property type="entry name" value="AAA"/>
    <property type="match status" value="1"/>
</dbReference>
<dbReference type="InterPro" id="IPR003959">
    <property type="entry name" value="ATPase_AAA_core"/>
</dbReference>
<dbReference type="AlphaFoldDB" id="A0A4S8NVK2"/>
<dbReference type="InterPro" id="IPR000641">
    <property type="entry name" value="CbxX/CfxQ"/>
</dbReference>
<dbReference type="InterPro" id="IPR049078">
    <property type="entry name" value="T7SS_EccA1-like_N"/>
</dbReference>
<dbReference type="CDD" id="cd00009">
    <property type="entry name" value="AAA"/>
    <property type="match status" value="1"/>
</dbReference>
<dbReference type="OrthoDB" id="9806903at2"/>
<comment type="caution">
    <text evidence="7">The sequence shown here is derived from an EMBL/GenBank/DDBJ whole genome shotgun (WGS) entry which is preliminary data.</text>
</comment>
<evidence type="ECO:0000259" key="6">
    <source>
        <dbReference type="SMART" id="SM00382"/>
    </source>
</evidence>
<dbReference type="GO" id="GO:0005524">
    <property type="term" value="F:ATP binding"/>
    <property type="evidence" value="ECO:0007669"/>
    <property type="project" value="UniProtKB-KW"/>
</dbReference>
<dbReference type="InterPro" id="IPR041627">
    <property type="entry name" value="AAA_lid_6"/>
</dbReference>
<dbReference type="Gene3D" id="1.10.8.60">
    <property type="match status" value="1"/>
</dbReference>
<dbReference type="PROSITE" id="PS50005">
    <property type="entry name" value="TPR"/>
    <property type="match status" value="1"/>
</dbReference>
<protein>
    <submittedName>
        <fullName evidence="7">AAA family ATPase</fullName>
    </submittedName>
</protein>
<dbReference type="SMART" id="SM00382">
    <property type="entry name" value="AAA"/>
    <property type="match status" value="1"/>
</dbReference>
<evidence type="ECO:0000256" key="5">
    <source>
        <dbReference type="SAM" id="MobiDB-lite"/>
    </source>
</evidence>
<keyword evidence="4" id="KW-0802">TPR repeat</keyword>
<dbReference type="Gene3D" id="1.25.40.10">
    <property type="entry name" value="Tetratricopeptide repeat domain"/>
    <property type="match status" value="1"/>
</dbReference>
<accession>A0A4S8NVK2</accession>
<evidence type="ECO:0000313" key="7">
    <source>
        <dbReference type="EMBL" id="THV21667.1"/>
    </source>
</evidence>
<evidence type="ECO:0000256" key="4">
    <source>
        <dbReference type="PROSITE-ProRule" id="PRU00339"/>
    </source>
</evidence>
<dbReference type="SUPFAM" id="SSF48452">
    <property type="entry name" value="TPR-like"/>
    <property type="match status" value="1"/>
</dbReference>
<dbReference type="GO" id="GO:0016887">
    <property type="term" value="F:ATP hydrolysis activity"/>
    <property type="evidence" value="ECO:0007669"/>
    <property type="project" value="InterPro"/>
</dbReference>
<organism evidence="7 8">
    <name type="scientific">Glycomyces paridis</name>
    <dbReference type="NCBI Taxonomy" id="2126555"/>
    <lineage>
        <taxon>Bacteria</taxon>
        <taxon>Bacillati</taxon>
        <taxon>Actinomycetota</taxon>
        <taxon>Actinomycetes</taxon>
        <taxon>Glycomycetales</taxon>
        <taxon>Glycomycetaceae</taxon>
        <taxon>Glycomyces</taxon>
    </lineage>
</organism>
<dbReference type="FunFam" id="3.40.50.300:FF:000216">
    <property type="entry name" value="Type VII secretion ATPase EccA"/>
    <property type="match status" value="1"/>
</dbReference>
<feature type="repeat" description="TPR" evidence="4">
    <location>
        <begin position="201"/>
        <end position="234"/>
    </location>
</feature>
<feature type="domain" description="AAA+ ATPase" evidence="6">
    <location>
        <begin position="311"/>
        <end position="453"/>
    </location>
</feature>
<proteinExistence type="inferred from homology"/>
<dbReference type="EMBL" id="STGX01000027">
    <property type="protein sequence ID" value="THV21667.1"/>
    <property type="molecule type" value="Genomic_DNA"/>
</dbReference>
<sequence>MPFSTAAESAYDTFSRGVDLLGRGDLVRASDCFEHVTEYDPAAADAWLGIHACGNERDLAVRKMLEHRDAVGRHRNYTGLKLESSYAIGKFVELKLSDAFDAWLAYIAGLLDAEEFDRAADALDAAKGEDDRIDFLRARWAFDRGDWQGVLNTAPGVDLAVLRDEAQFYLAASLVELGTFYEALDVTEFLPSAIREPDYEAHVAFVQGAALAGIGRKEEAARSFQRAYRLAPGNERFAEKARSEDAPSERKPLFGGDEPKDTDRSAMLDDAARQLDAMIGLGPVKEQVNTLKAQYRMAALKEARGLPSETRPHHFVFTGPPGTGKTTVARIMGGMLAGLGLLEHGRVVEAQRGDLVGGYLGHTAIKTRKKIDEATGGVLFIDEAYSLANQGYTGGGDAFGDEALQEILTAAENRRDELVIVLAGYTDEIRELLATNPGLRSRFSTVVDFPSYSDDELAAIATAILTAAGERLSGEAERSLRFSFGMAVRSGDIDALGNGRFARDLCAKATAQRDLRLLSEYGDTGTPTVAEMTTVEAADVASAYGKLTA</sequence>
<dbReference type="RefSeq" id="WP_136532396.1">
    <property type="nucleotide sequence ID" value="NZ_STGX01000027.1"/>
</dbReference>
<dbReference type="InterPro" id="IPR003593">
    <property type="entry name" value="AAA+_ATPase"/>
</dbReference>
<keyword evidence="8" id="KW-1185">Reference proteome</keyword>
<dbReference type="SUPFAM" id="SSF52540">
    <property type="entry name" value="P-loop containing nucleoside triphosphate hydrolases"/>
    <property type="match status" value="1"/>
</dbReference>
<evidence type="ECO:0000313" key="8">
    <source>
        <dbReference type="Proteomes" id="UP000305792"/>
    </source>
</evidence>
<evidence type="ECO:0000256" key="2">
    <source>
        <dbReference type="ARBA" id="ARBA00022741"/>
    </source>
</evidence>
<dbReference type="Proteomes" id="UP000305792">
    <property type="component" value="Unassembled WGS sequence"/>
</dbReference>
<gene>
    <name evidence="7" type="ORF">E9998_24605</name>
</gene>
<feature type="compositionally biased region" description="Basic and acidic residues" evidence="5">
    <location>
        <begin position="236"/>
        <end position="264"/>
    </location>
</feature>
<keyword evidence="2" id="KW-0547">Nucleotide-binding</keyword>
<dbReference type="InterPro" id="IPR027417">
    <property type="entry name" value="P-loop_NTPase"/>
</dbReference>
<evidence type="ECO:0000256" key="3">
    <source>
        <dbReference type="ARBA" id="ARBA00022840"/>
    </source>
</evidence>
<dbReference type="PANTHER" id="PTHR43392:SF2">
    <property type="entry name" value="AAA-TYPE ATPASE FAMILY PROTEIN _ ANKYRIN REPEAT FAMILY PROTEIN"/>
    <property type="match status" value="1"/>
</dbReference>
<reference evidence="7 8" key="1">
    <citation type="journal article" date="2018" name="Int. J. Syst. Evol. Microbiol.">
        <title>Glycomyces paridis sp. nov., isolated from the medicinal plant Paris polyphylla.</title>
        <authorList>
            <person name="Fang X.M."/>
            <person name="Bai J.L."/>
            <person name="Su J."/>
            <person name="Zhao L.L."/>
            <person name="Liu H.Y."/>
            <person name="Ma B.P."/>
            <person name="Zhang Y.Q."/>
            <person name="Yu L.Y."/>
        </authorList>
    </citation>
    <scope>NUCLEOTIDE SEQUENCE [LARGE SCALE GENOMIC DNA]</scope>
    <source>
        <strain evidence="7 8">CPCC 204357</strain>
    </source>
</reference>
<feature type="region of interest" description="Disordered" evidence="5">
    <location>
        <begin position="235"/>
        <end position="264"/>
    </location>
</feature>
<dbReference type="PANTHER" id="PTHR43392">
    <property type="entry name" value="AAA-TYPE ATPASE FAMILY PROTEIN / ANKYRIN REPEAT FAMILY PROTEIN"/>
    <property type="match status" value="1"/>
</dbReference>
<dbReference type="Gene3D" id="3.40.50.300">
    <property type="entry name" value="P-loop containing nucleotide triphosphate hydrolases"/>
    <property type="match status" value="1"/>
</dbReference>
<keyword evidence="3" id="KW-0067">ATP-binding</keyword>
<comment type="similarity">
    <text evidence="1">Belongs to the CbxX/CfxQ family.</text>
</comment>
<dbReference type="PRINTS" id="PR00819">
    <property type="entry name" value="CBXCFQXSUPER"/>
</dbReference>
<dbReference type="Pfam" id="PF17866">
    <property type="entry name" value="AAA_lid_6"/>
    <property type="match status" value="1"/>
</dbReference>
<dbReference type="InterPro" id="IPR050773">
    <property type="entry name" value="CbxX/CfxQ_RuBisCO_ESX"/>
</dbReference>
<dbReference type="InterPro" id="IPR019734">
    <property type="entry name" value="TPR_rpt"/>
</dbReference>